<dbReference type="EMBL" id="JAWWNJ010000081">
    <property type="protein sequence ID" value="KAK7001903.1"/>
    <property type="molecule type" value="Genomic_DNA"/>
</dbReference>
<name>A0AAW0A7N9_9AGAR</name>
<organism evidence="3 4">
    <name type="scientific">Favolaschia claudopus</name>
    <dbReference type="NCBI Taxonomy" id="2862362"/>
    <lineage>
        <taxon>Eukaryota</taxon>
        <taxon>Fungi</taxon>
        <taxon>Dikarya</taxon>
        <taxon>Basidiomycota</taxon>
        <taxon>Agaricomycotina</taxon>
        <taxon>Agaricomycetes</taxon>
        <taxon>Agaricomycetidae</taxon>
        <taxon>Agaricales</taxon>
        <taxon>Marasmiineae</taxon>
        <taxon>Mycenaceae</taxon>
        <taxon>Favolaschia</taxon>
    </lineage>
</organism>
<evidence type="ECO:0000313" key="3">
    <source>
        <dbReference type="EMBL" id="KAK7001903.1"/>
    </source>
</evidence>
<gene>
    <name evidence="3" type="ORF">R3P38DRAFT_3045411</name>
</gene>
<feature type="domain" description="Yeast cell wall synthesis Kre9/Knh1-like N-terminal" evidence="2">
    <location>
        <begin position="68"/>
        <end position="151"/>
    </location>
</feature>
<dbReference type="InterPro" id="IPR018466">
    <property type="entry name" value="Kre9/Knh1-like_N"/>
</dbReference>
<sequence>MWSYPKLLRMSLGIEEYINHRLCILHIASRSQFGMRVNTPSVLFAISSLLLSASVSGFTISAPVNTRAGHLTDIHWTYQPDRDPATFNLFLTNASYAFNVQAILGENLRSESGGISVVVPATVKAGEGYALLVTKSTNWDWILASSPTFSIAAA</sequence>
<accession>A0AAW0A7N9</accession>
<dbReference type="Proteomes" id="UP001362999">
    <property type="component" value="Unassembled WGS sequence"/>
</dbReference>
<keyword evidence="4" id="KW-1185">Reference proteome</keyword>
<evidence type="ECO:0000256" key="1">
    <source>
        <dbReference type="ARBA" id="ARBA00022729"/>
    </source>
</evidence>
<dbReference type="AlphaFoldDB" id="A0AAW0A7N9"/>
<reference evidence="3 4" key="1">
    <citation type="journal article" date="2024" name="J Genomics">
        <title>Draft genome sequencing and assembly of Favolaschia claudopus CIRM-BRFM 2984 isolated from oak limbs.</title>
        <authorList>
            <person name="Navarro D."/>
            <person name="Drula E."/>
            <person name="Chaduli D."/>
            <person name="Cazenave R."/>
            <person name="Ahrendt S."/>
            <person name="Wang J."/>
            <person name="Lipzen A."/>
            <person name="Daum C."/>
            <person name="Barry K."/>
            <person name="Grigoriev I.V."/>
            <person name="Favel A."/>
            <person name="Rosso M.N."/>
            <person name="Martin F."/>
        </authorList>
    </citation>
    <scope>NUCLEOTIDE SEQUENCE [LARGE SCALE GENOMIC DNA]</scope>
    <source>
        <strain evidence="3 4">CIRM-BRFM 2984</strain>
    </source>
</reference>
<evidence type="ECO:0000259" key="2">
    <source>
        <dbReference type="Pfam" id="PF10342"/>
    </source>
</evidence>
<comment type="caution">
    <text evidence="3">The sequence shown here is derived from an EMBL/GenBank/DDBJ whole genome shotgun (WGS) entry which is preliminary data.</text>
</comment>
<evidence type="ECO:0000313" key="4">
    <source>
        <dbReference type="Proteomes" id="UP001362999"/>
    </source>
</evidence>
<proteinExistence type="predicted"/>
<keyword evidence="1" id="KW-0732">Signal</keyword>
<dbReference type="Pfam" id="PF10342">
    <property type="entry name" value="Kre9_KNH"/>
    <property type="match status" value="1"/>
</dbReference>
<protein>
    <recommendedName>
        <fullName evidence="2">Yeast cell wall synthesis Kre9/Knh1-like N-terminal domain-containing protein</fullName>
    </recommendedName>
</protein>